<dbReference type="STRING" id="879305.HMPREF9290_1474"/>
<dbReference type="GO" id="GO:0005829">
    <property type="term" value="C:cytosol"/>
    <property type="evidence" value="ECO:0007669"/>
    <property type="project" value="TreeGrafter"/>
</dbReference>
<dbReference type="GO" id="GO:0030488">
    <property type="term" value="P:tRNA methylation"/>
    <property type="evidence" value="ECO:0007669"/>
    <property type="project" value="TreeGrafter"/>
</dbReference>
<dbReference type="InterPro" id="IPR027417">
    <property type="entry name" value="P-loop_NTPase"/>
</dbReference>
<keyword evidence="3" id="KW-1185">Reference proteome</keyword>
<dbReference type="GO" id="GO:0002098">
    <property type="term" value="P:tRNA wobble uridine modification"/>
    <property type="evidence" value="ECO:0007669"/>
    <property type="project" value="TreeGrafter"/>
</dbReference>
<dbReference type="PATRIC" id="fig|879305.3.peg.534"/>
<dbReference type="Gene3D" id="3.40.50.300">
    <property type="entry name" value="P-loop containing nucleotide triphosphate hydrolases"/>
    <property type="match status" value="1"/>
</dbReference>
<evidence type="ECO:0000313" key="3">
    <source>
        <dbReference type="Proteomes" id="UP000005286"/>
    </source>
</evidence>
<dbReference type="CDD" id="cd00882">
    <property type="entry name" value="Ras_like_GTPase"/>
    <property type="match status" value="1"/>
</dbReference>
<accession>F0GUQ2</accession>
<dbReference type="eggNOG" id="COG3597">
    <property type="taxonomic scope" value="Bacteria"/>
</dbReference>
<sequence length="442" mass="49065">MNNKDLNARQAIERIKKVYKNMEKVLDSLPDAFPKSMKNQIKDLVFDDEDLSKLMSELDHHRPPKIFLIGRTGVGKSSLINAIGGKYLAPVNDVYAHTKFANKYDYVDNGKVLMEILDTRGIAESIAIDNKISAEDMIKKEVNTFLPDVCIFMQNASHRDDINSDVDFLREISEDYRKNNGVDLPIITVINKVDELAPSRFKDPKEYPISKNNNINEVIKYYGQIIMEGGLEVNEILPASSLIEWQIDGEFIDTLAINDLPLAELEELEIGFDGRYGIEKLLDALENSIEDYDALIGLKIACRMENILINLTDKLIKIFAGFAGTIALTPIPVADVYPLIAIQILLVSLIAGLGGRDVSAKSAREFLVSIGAVGVTGNIFRLTAQQILKFVPGAGSAISASIAAFGTKTIGDAAKKYYIEGIDIKKVSKDYKKKIKEEKKKS</sequence>
<dbReference type="AlphaFoldDB" id="F0GUQ2"/>
<dbReference type="GO" id="GO:0005525">
    <property type="term" value="F:GTP binding"/>
    <property type="evidence" value="ECO:0007669"/>
    <property type="project" value="InterPro"/>
</dbReference>
<evidence type="ECO:0000259" key="1">
    <source>
        <dbReference type="Pfam" id="PF01926"/>
    </source>
</evidence>
<protein>
    <recommendedName>
        <fullName evidence="1">G domain-containing protein</fullName>
    </recommendedName>
</protein>
<name>F0GUQ2_9FIRM</name>
<dbReference type="PANTHER" id="PTHR42714">
    <property type="entry name" value="TRNA MODIFICATION GTPASE GTPBP3"/>
    <property type="match status" value="1"/>
</dbReference>
<dbReference type="Pfam" id="PF01926">
    <property type="entry name" value="MMR_HSR1"/>
    <property type="match status" value="1"/>
</dbReference>
<dbReference type="eggNOG" id="COG3596">
    <property type="taxonomic scope" value="Bacteria"/>
</dbReference>
<dbReference type="EMBL" id="AEXM01000012">
    <property type="protein sequence ID" value="EGC82384.1"/>
    <property type="molecule type" value="Genomic_DNA"/>
</dbReference>
<dbReference type="RefSeq" id="WP_004834211.1">
    <property type="nucleotide sequence ID" value="NZ_AEXM01000012.1"/>
</dbReference>
<dbReference type="PANTHER" id="PTHR42714:SF2">
    <property type="entry name" value="TRNA MODIFICATION GTPASE GTPBP3, MITOCHONDRIAL"/>
    <property type="match status" value="1"/>
</dbReference>
<proteinExistence type="predicted"/>
<gene>
    <name evidence="2" type="ORF">HMPREF9290_1474</name>
</gene>
<organism evidence="2 3">
    <name type="scientific">Anaerococcus prevotii ACS-065-V-Col13</name>
    <dbReference type="NCBI Taxonomy" id="879305"/>
    <lineage>
        <taxon>Bacteria</taxon>
        <taxon>Bacillati</taxon>
        <taxon>Bacillota</taxon>
        <taxon>Tissierellia</taxon>
        <taxon>Tissierellales</taxon>
        <taxon>Peptoniphilaceae</taxon>
        <taxon>Anaerococcus</taxon>
    </lineage>
</organism>
<comment type="caution">
    <text evidence="2">The sequence shown here is derived from an EMBL/GenBank/DDBJ whole genome shotgun (WGS) entry which is preliminary data.</text>
</comment>
<dbReference type="Proteomes" id="UP000005286">
    <property type="component" value="Unassembled WGS sequence"/>
</dbReference>
<dbReference type="InterPro" id="IPR006073">
    <property type="entry name" value="GTP-bd"/>
</dbReference>
<evidence type="ECO:0000313" key="2">
    <source>
        <dbReference type="EMBL" id="EGC82384.1"/>
    </source>
</evidence>
<dbReference type="SUPFAM" id="SSF52540">
    <property type="entry name" value="P-loop containing nucleoside triphosphate hydrolases"/>
    <property type="match status" value="1"/>
</dbReference>
<reference evidence="2 3" key="1">
    <citation type="submission" date="2011-01" db="EMBL/GenBank/DDBJ databases">
        <authorList>
            <person name="Durkin A.S."/>
            <person name="Madupu R."/>
            <person name="Torralba M."/>
            <person name="Gillis M."/>
            <person name="Methe B."/>
            <person name="Sutton G."/>
            <person name="Nelson K.E."/>
        </authorList>
    </citation>
    <scope>NUCLEOTIDE SEQUENCE [LARGE SCALE GENOMIC DNA]</scope>
    <source>
        <strain evidence="2 3">ACS-065-V-Col13</strain>
    </source>
</reference>
<feature type="domain" description="G" evidence="1">
    <location>
        <begin position="65"/>
        <end position="192"/>
    </location>
</feature>